<dbReference type="Proteomes" id="UP000010556">
    <property type="component" value="Unassembled WGS sequence"/>
</dbReference>
<keyword evidence="3" id="KW-1185">Reference proteome</keyword>
<dbReference type="eggNOG" id="KOG3544">
    <property type="taxonomic scope" value="Eukaryota"/>
</dbReference>
<feature type="compositionally biased region" description="Gly residues" evidence="1">
    <location>
        <begin position="1"/>
        <end position="13"/>
    </location>
</feature>
<protein>
    <submittedName>
        <fullName evidence="2">Uncharacterized protein</fullName>
    </submittedName>
</protein>
<proteinExistence type="predicted"/>
<accession>L5MLS2</accession>
<evidence type="ECO:0000313" key="3">
    <source>
        <dbReference type="Proteomes" id="UP000010556"/>
    </source>
</evidence>
<evidence type="ECO:0000313" key="2">
    <source>
        <dbReference type="EMBL" id="ELK38748.1"/>
    </source>
</evidence>
<name>L5MLS2_MYODS</name>
<evidence type="ECO:0000256" key="1">
    <source>
        <dbReference type="SAM" id="MobiDB-lite"/>
    </source>
</evidence>
<feature type="region of interest" description="Disordered" evidence="1">
    <location>
        <begin position="1"/>
        <end position="60"/>
    </location>
</feature>
<dbReference type="AlphaFoldDB" id="L5MLS2"/>
<dbReference type="EMBL" id="KB098013">
    <property type="protein sequence ID" value="ELK38748.1"/>
    <property type="molecule type" value="Genomic_DNA"/>
</dbReference>
<reference evidence="3" key="1">
    <citation type="journal article" date="2013" name="Science">
        <title>Comparative analysis of bat genomes provides insight into the evolution of flight and immunity.</title>
        <authorList>
            <person name="Zhang G."/>
            <person name="Cowled C."/>
            <person name="Shi Z."/>
            <person name="Huang Z."/>
            <person name="Bishop-Lilly K.A."/>
            <person name="Fang X."/>
            <person name="Wynne J.W."/>
            <person name="Xiong Z."/>
            <person name="Baker M.L."/>
            <person name="Zhao W."/>
            <person name="Tachedjian M."/>
            <person name="Zhu Y."/>
            <person name="Zhou P."/>
            <person name="Jiang X."/>
            <person name="Ng J."/>
            <person name="Yang L."/>
            <person name="Wu L."/>
            <person name="Xiao J."/>
            <person name="Feng Y."/>
            <person name="Chen Y."/>
            <person name="Sun X."/>
            <person name="Zhang Y."/>
            <person name="Marsh G.A."/>
            <person name="Crameri G."/>
            <person name="Broder C.C."/>
            <person name="Frey K.G."/>
            <person name="Wang L.F."/>
            <person name="Wang J."/>
        </authorList>
    </citation>
    <scope>NUCLEOTIDE SEQUENCE [LARGE SCALE GENOMIC DNA]</scope>
</reference>
<sequence length="60" mass="5884">MGSVSGAGPGGPGTVPEGLAQVGDQEAEEHPQKGLKPIPEESESEDGAGELSPVMSSPGK</sequence>
<organism evidence="2 3">
    <name type="scientific">Myotis davidii</name>
    <name type="common">David's myotis</name>
    <dbReference type="NCBI Taxonomy" id="225400"/>
    <lineage>
        <taxon>Eukaryota</taxon>
        <taxon>Metazoa</taxon>
        <taxon>Chordata</taxon>
        <taxon>Craniata</taxon>
        <taxon>Vertebrata</taxon>
        <taxon>Euteleostomi</taxon>
        <taxon>Mammalia</taxon>
        <taxon>Eutheria</taxon>
        <taxon>Laurasiatheria</taxon>
        <taxon>Chiroptera</taxon>
        <taxon>Yangochiroptera</taxon>
        <taxon>Vespertilionidae</taxon>
        <taxon>Myotis</taxon>
    </lineage>
</organism>
<gene>
    <name evidence="2" type="ORF">MDA_GLEAN10000377</name>
</gene>